<dbReference type="EMBL" id="BMJQ01000003">
    <property type="protein sequence ID" value="GGF10752.1"/>
    <property type="molecule type" value="Genomic_DNA"/>
</dbReference>
<keyword evidence="5 7" id="KW-1133">Transmembrane helix</keyword>
<feature type="transmembrane region" description="Helical" evidence="7">
    <location>
        <begin position="307"/>
        <end position="328"/>
    </location>
</feature>
<feature type="transmembrane region" description="Helical" evidence="7">
    <location>
        <begin position="340"/>
        <end position="358"/>
    </location>
</feature>
<evidence type="ECO:0000256" key="5">
    <source>
        <dbReference type="ARBA" id="ARBA00022989"/>
    </source>
</evidence>
<dbReference type="GO" id="GO:0005886">
    <property type="term" value="C:plasma membrane"/>
    <property type="evidence" value="ECO:0007669"/>
    <property type="project" value="UniProtKB-SubCell"/>
</dbReference>
<feature type="transmembrane region" description="Helical" evidence="7">
    <location>
        <begin position="228"/>
        <end position="252"/>
    </location>
</feature>
<feature type="transmembrane region" description="Helical" evidence="7">
    <location>
        <begin position="7"/>
        <end position="24"/>
    </location>
</feature>
<evidence type="ECO:0000256" key="6">
    <source>
        <dbReference type="ARBA" id="ARBA00023136"/>
    </source>
</evidence>
<evidence type="ECO:0000256" key="1">
    <source>
        <dbReference type="ARBA" id="ARBA00004651"/>
    </source>
</evidence>
<keyword evidence="9" id="KW-1185">Reference proteome</keyword>
<comment type="similarity">
    <text evidence="2">Belongs to the polysaccharide synthase family.</text>
</comment>
<feature type="transmembrane region" description="Helical" evidence="7">
    <location>
        <begin position="98"/>
        <end position="122"/>
    </location>
</feature>
<feature type="transmembrane region" description="Helical" evidence="7">
    <location>
        <begin position="134"/>
        <end position="153"/>
    </location>
</feature>
<evidence type="ECO:0000256" key="3">
    <source>
        <dbReference type="ARBA" id="ARBA00022475"/>
    </source>
</evidence>
<dbReference type="Pfam" id="PF13440">
    <property type="entry name" value="Polysacc_synt_3"/>
    <property type="match status" value="1"/>
</dbReference>
<evidence type="ECO:0000256" key="4">
    <source>
        <dbReference type="ARBA" id="ARBA00022692"/>
    </source>
</evidence>
<name>A0A8J2YS08_9PROT</name>
<feature type="transmembrane region" description="Helical" evidence="7">
    <location>
        <begin position="70"/>
        <end position="92"/>
    </location>
</feature>
<comment type="subcellular location">
    <subcellularLocation>
        <location evidence="1">Cell membrane</location>
        <topology evidence="1">Multi-pass membrane protein</topology>
    </subcellularLocation>
</comment>
<feature type="transmembrane region" description="Helical" evidence="7">
    <location>
        <begin position="364"/>
        <end position="384"/>
    </location>
</feature>
<evidence type="ECO:0000256" key="2">
    <source>
        <dbReference type="ARBA" id="ARBA00007430"/>
    </source>
</evidence>
<keyword evidence="6 7" id="KW-0472">Membrane</keyword>
<dbReference type="InterPro" id="IPR050833">
    <property type="entry name" value="Poly_Biosynth_Transport"/>
</dbReference>
<dbReference type="PANTHER" id="PTHR30250">
    <property type="entry name" value="PST FAMILY PREDICTED COLANIC ACID TRANSPORTER"/>
    <property type="match status" value="1"/>
</dbReference>
<evidence type="ECO:0000313" key="9">
    <source>
        <dbReference type="Proteomes" id="UP000646365"/>
    </source>
</evidence>
<feature type="transmembrane region" description="Helical" evidence="7">
    <location>
        <begin position="30"/>
        <end position="49"/>
    </location>
</feature>
<keyword evidence="4 7" id="KW-0812">Transmembrane</keyword>
<reference evidence="8" key="2">
    <citation type="submission" date="2020-09" db="EMBL/GenBank/DDBJ databases">
        <authorList>
            <person name="Sun Q."/>
            <person name="Zhou Y."/>
        </authorList>
    </citation>
    <scope>NUCLEOTIDE SEQUENCE</scope>
    <source>
        <strain evidence="8">CGMCC 1.15725</strain>
    </source>
</reference>
<organism evidence="8 9">
    <name type="scientific">Aliidongia dinghuensis</name>
    <dbReference type="NCBI Taxonomy" id="1867774"/>
    <lineage>
        <taxon>Bacteria</taxon>
        <taxon>Pseudomonadati</taxon>
        <taxon>Pseudomonadota</taxon>
        <taxon>Alphaproteobacteria</taxon>
        <taxon>Rhodospirillales</taxon>
        <taxon>Dongiaceae</taxon>
        <taxon>Aliidongia</taxon>
    </lineage>
</organism>
<keyword evidence="3" id="KW-1003">Cell membrane</keyword>
<feature type="transmembrane region" description="Helical" evidence="7">
    <location>
        <begin position="436"/>
        <end position="454"/>
    </location>
</feature>
<dbReference type="AlphaFoldDB" id="A0A8J2YS08"/>
<proteinExistence type="inferred from homology"/>
<feature type="transmembrane region" description="Helical" evidence="7">
    <location>
        <begin position="273"/>
        <end position="295"/>
    </location>
</feature>
<evidence type="ECO:0000313" key="8">
    <source>
        <dbReference type="EMBL" id="GGF10752.1"/>
    </source>
</evidence>
<accession>A0A8J2YS08</accession>
<dbReference type="RefSeq" id="WP_189044235.1">
    <property type="nucleotide sequence ID" value="NZ_BMJQ01000003.1"/>
</dbReference>
<comment type="caution">
    <text evidence="8">The sequence shown here is derived from an EMBL/GenBank/DDBJ whole genome shotgun (WGS) entry which is preliminary data.</text>
</comment>
<sequence length="478" mass="51624">MVLWRLVTRGLGIISTLFLARVLVPQDFGIVAIATTYVAAFDSISAVGLQDAIIRIGGNSDHLHDTAFTLGILRSTINGILVALSAPLAAAFFNEPRIVPVLHVLAVLTVLEGFENIGVVDFRRAMRFDKDFQLFLLPRLVGVVVTITCAMVFKTYWGLVAGITALRLVRLAATYVLHPYRPKFSMHGWQQISSFSFWTWASSIATLARDRCWTMVIGRFFDPAAVGIFTMASEIGLLPISEFIYPICRALFAGFTMARHQGTNLGPAFARTIGVMALIALPSAIGISAVGNYIVDVALGPKWGNAVGIMQIISASAPFYLLTAIGSTVMNAAGNIRNNFWIIAASAVVGVIGSAVMAHEFGMLGVAGATAILMTFEGVLFLVVAMRSVEVSVGEIVYRLWRPLVATLVMTIVLWASGYGWQASTPGTIANFRECGAAIALGVLSYGGSIFLLWKLSRDKDPLELFLLGTARRAILRR</sequence>
<gene>
    <name evidence="8" type="ORF">GCM10011611_15420</name>
</gene>
<dbReference type="PANTHER" id="PTHR30250:SF10">
    <property type="entry name" value="LIPOPOLYSACCHARIDE BIOSYNTHESIS PROTEIN WZXC"/>
    <property type="match status" value="1"/>
</dbReference>
<protein>
    <submittedName>
        <fullName evidence="8">Lipopolysaccharide biosynthesis protein</fullName>
    </submittedName>
</protein>
<reference evidence="8" key="1">
    <citation type="journal article" date="2014" name="Int. J. Syst. Evol. Microbiol.">
        <title>Complete genome sequence of Corynebacterium casei LMG S-19264T (=DSM 44701T), isolated from a smear-ripened cheese.</title>
        <authorList>
            <consortium name="US DOE Joint Genome Institute (JGI-PGF)"/>
            <person name="Walter F."/>
            <person name="Albersmeier A."/>
            <person name="Kalinowski J."/>
            <person name="Ruckert C."/>
        </authorList>
    </citation>
    <scope>NUCLEOTIDE SEQUENCE</scope>
    <source>
        <strain evidence="8">CGMCC 1.15725</strain>
    </source>
</reference>
<evidence type="ECO:0000256" key="7">
    <source>
        <dbReference type="SAM" id="Phobius"/>
    </source>
</evidence>
<feature type="transmembrane region" description="Helical" evidence="7">
    <location>
        <begin position="396"/>
        <end position="416"/>
    </location>
</feature>
<dbReference type="Proteomes" id="UP000646365">
    <property type="component" value="Unassembled WGS sequence"/>
</dbReference>